<organism evidence="1 2">
    <name type="scientific">Mycena pura</name>
    <dbReference type="NCBI Taxonomy" id="153505"/>
    <lineage>
        <taxon>Eukaryota</taxon>
        <taxon>Fungi</taxon>
        <taxon>Dikarya</taxon>
        <taxon>Basidiomycota</taxon>
        <taxon>Agaricomycotina</taxon>
        <taxon>Agaricomycetes</taxon>
        <taxon>Agaricomycetidae</taxon>
        <taxon>Agaricales</taxon>
        <taxon>Marasmiineae</taxon>
        <taxon>Mycenaceae</taxon>
        <taxon>Mycena</taxon>
    </lineage>
</organism>
<proteinExistence type="predicted"/>
<comment type="caution">
    <text evidence="1">The sequence shown here is derived from an EMBL/GenBank/DDBJ whole genome shotgun (WGS) entry which is preliminary data.</text>
</comment>
<dbReference type="AlphaFoldDB" id="A0AAD6VEA6"/>
<sequence length="486" mass="55070">MMEEVMSKVAIGRVASEQKLFIVKGTPGSGKSMLAYQLFSHILRTAPADRVSITKMWKKQKTVEESFTKSRYRGDILQDPTCLRQGGRVRHWILMDAAHYSYSDTLLWHTWLKECPDGFIFVLFAKYGSQTTAEHQLKWATPITYFPTCRCCCVRRKTFQELVLKRDLPTLDQDLSGWVYHASAGHIGAIESIFLCIRVTSGAELRRSNSLTYDDFFVQFKGVDTVLAGCSKGLAFDRGIPKPHILQHPDNLEAVQFLKELLVSGVLIFRSPELPVGARVAHEREWVTLDKVVEGEVVVEFPSPFHRSRLSLLLAKDTEPSTKIEAMTLEQFVFNVVRAFCSNALARAKRHNAGSQGKPSVPEAQWHNKIYRSAYQVTGGGGLWLLPEFSTPKRATKSGRIDFFIAGSKQWGIEVLREGDQIDEHLNPFLPGGAHNDWVAKVNMKQYVVLDFRTQSQPRKNIPNFQNFNIMDSELNTMIDFAPLLD</sequence>
<dbReference type="EMBL" id="JARJCW010000046">
    <property type="protein sequence ID" value="KAJ7204703.1"/>
    <property type="molecule type" value="Genomic_DNA"/>
</dbReference>
<accession>A0AAD6VEA6</accession>
<dbReference type="SUPFAM" id="SSF52540">
    <property type="entry name" value="P-loop containing nucleoside triphosphate hydrolases"/>
    <property type="match status" value="1"/>
</dbReference>
<evidence type="ECO:0000313" key="2">
    <source>
        <dbReference type="Proteomes" id="UP001219525"/>
    </source>
</evidence>
<reference evidence="1" key="1">
    <citation type="submission" date="2023-03" db="EMBL/GenBank/DDBJ databases">
        <title>Massive genome expansion in bonnet fungi (Mycena s.s.) driven by repeated elements and novel gene families across ecological guilds.</title>
        <authorList>
            <consortium name="Lawrence Berkeley National Laboratory"/>
            <person name="Harder C.B."/>
            <person name="Miyauchi S."/>
            <person name="Viragh M."/>
            <person name="Kuo A."/>
            <person name="Thoen E."/>
            <person name="Andreopoulos B."/>
            <person name="Lu D."/>
            <person name="Skrede I."/>
            <person name="Drula E."/>
            <person name="Henrissat B."/>
            <person name="Morin E."/>
            <person name="Kohler A."/>
            <person name="Barry K."/>
            <person name="LaButti K."/>
            <person name="Morin E."/>
            <person name="Salamov A."/>
            <person name="Lipzen A."/>
            <person name="Mereny Z."/>
            <person name="Hegedus B."/>
            <person name="Baldrian P."/>
            <person name="Stursova M."/>
            <person name="Weitz H."/>
            <person name="Taylor A."/>
            <person name="Grigoriev I.V."/>
            <person name="Nagy L.G."/>
            <person name="Martin F."/>
            <person name="Kauserud H."/>
        </authorList>
    </citation>
    <scope>NUCLEOTIDE SEQUENCE</scope>
    <source>
        <strain evidence="1">9144</strain>
    </source>
</reference>
<protein>
    <recommendedName>
        <fullName evidence="3">Crinkler family protein</fullName>
    </recommendedName>
</protein>
<name>A0AAD6VEA6_9AGAR</name>
<dbReference type="InterPro" id="IPR027417">
    <property type="entry name" value="P-loop_NTPase"/>
</dbReference>
<dbReference type="Proteomes" id="UP001219525">
    <property type="component" value="Unassembled WGS sequence"/>
</dbReference>
<evidence type="ECO:0008006" key="3">
    <source>
        <dbReference type="Google" id="ProtNLM"/>
    </source>
</evidence>
<evidence type="ECO:0000313" key="1">
    <source>
        <dbReference type="EMBL" id="KAJ7204703.1"/>
    </source>
</evidence>
<keyword evidence="2" id="KW-1185">Reference proteome</keyword>
<gene>
    <name evidence="1" type="ORF">GGX14DRAFT_645936</name>
</gene>